<name>A0AB40CFA6_DIOCR</name>
<keyword evidence="5" id="KW-1185">Reference proteome</keyword>
<evidence type="ECO:0000256" key="4">
    <source>
        <dbReference type="SAM" id="Phobius"/>
    </source>
</evidence>
<evidence type="ECO:0000313" key="5">
    <source>
        <dbReference type="Proteomes" id="UP001515500"/>
    </source>
</evidence>
<protein>
    <submittedName>
        <fullName evidence="6">NDR1/HIN1-like protein 12</fullName>
    </submittedName>
</protein>
<keyword evidence="4" id="KW-1133">Transmembrane helix</keyword>
<organism evidence="5 6">
    <name type="scientific">Dioscorea cayennensis subsp. rotundata</name>
    <name type="common">White Guinea yam</name>
    <name type="synonym">Dioscorea rotundata</name>
    <dbReference type="NCBI Taxonomy" id="55577"/>
    <lineage>
        <taxon>Eukaryota</taxon>
        <taxon>Viridiplantae</taxon>
        <taxon>Streptophyta</taxon>
        <taxon>Embryophyta</taxon>
        <taxon>Tracheophyta</taxon>
        <taxon>Spermatophyta</taxon>
        <taxon>Magnoliopsida</taxon>
        <taxon>Liliopsida</taxon>
        <taxon>Dioscoreales</taxon>
        <taxon>Dioscoreaceae</taxon>
        <taxon>Dioscorea</taxon>
    </lineage>
</organism>
<dbReference type="GO" id="GO:0098542">
    <property type="term" value="P:defense response to other organism"/>
    <property type="evidence" value="ECO:0007669"/>
    <property type="project" value="InterPro"/>
</dbReference>
<dbReference type="RefSeq" id="XP_039138505.1">
    <property type="nucleotide sequence ID" value="XM_039282571.1"/>
</dbReference>
<evidence type="ECO:0000256" key="2">
    <source>
        <dbReference type="ARBA" id="ARBA00023136"/>
    </source>
</evidence>
<accession>A0AB40CFA6</accession>
<dbReference type="AlphaFoldDB" id="A0AB40CFA6"/>
<feature type="compositionally biased region" description="Pro residues" evidence="3">
    <location>
        <begin position="15"/>
        <end position="24"/>
    </location>
</feature>
<keyword evidence="4" id="KW-0812">Transmembrane</keyword>
<feature type="region of interest" description="Disordered" evidence="3">
    <location>
        <begin position="1"/>
        <end position="24"/>
    </location>
</feature>
<dbReference type="PANTHER" id="PTHR31234:SF55">
    <property type="entry name" value="LATE EMBRYOGENESIS ABUNDANT (LEA) HYDROXYPROLINE-RICH GLYCOPROTEIN FAMILY"/>
    <property type="match status" value="1"/>
</dbReference>
<dbReference type="GeneID" id="120275854"/>
<evidence type="ECO:0000256" key="3">
    <source>
        <dbReference type="SAM" id="MobiDB-lite"/>
    </source>
</evidence>
<proteinExistence type="predicted"/>
<evidence type="ECO:0000256" key="1">
    <source>
        <dbReference type="ARBA" id="ARBA00004370"/>
    </source>
</evidence>
<comment type="subcellular location">
    <subcellularLocation>
        <location evidence="1">Membrane</location>
    </subcellularLocation>
</comment>
<keyword evidence="2 4" id="KW-0472">Membrane</keyword>
<evidence type="ECO:0000313" key="6">
    <source>
        <dbReference type="RefSeq" id="XP_039138505.1"/>
    </source>
</evidence>
<dbReference type="Proteomes" id="UP001515500">
    <property type="component" value="Chromosome 14"/>
</dbReference>
<dbReference type="GO" id="GO:0005886">
    <property type="term" value="C:plasma membrane"/>
    <property type="evidence" value="ECO:0007669"/>
    <property type="project" value="TreeGrafter"/>
</dbReference>
<reference evidence="6" key="1">
    <citation type="submission" date="2025-08" db="UniProtKB">
        <authorList>
            <consortium name="RefSeq"/>
        </authorList>
    </citation>
    <scope>IDENTIFICATION</scope>
</reference>
<dbReference type="InterPro" id="IPR044839">
    <property type="entry name" value="NDR1-like"/>
</dbReference>
<dbReference type="PANTHER" id="PTHR31234">
    <property type="entry name" value="LATE EMBRYOGENESIS ABUNDANT (LEA) HYDROXYPROLINE-RICH GLYCOPROTEIN FAMILY"/>
    <property type="match status" value="1"/>
</dbReference>
<sequence>MASDPKPSGIANPAARPPPPPPPAYGAPTAYPGYYGEPYPGYYSAPAHAQHSSTTLLRRFLIIIAATIVATGVAIFITWLVLRPRLPIFSISSASLSSFNLSSSQLSSDLSVSISVQNPNHKMTIHYYDFRAEALYDFYTISDVALPPMDQKKGNVTEIKARLVAMGEFVGEDVGQRIESERRTMGTVGFQVRVLSLVRYSSGFWWTRTNVLRVFCDDVRIKFANATANGGLLDGTAKPCLVRL</sequence>
<feature type="transmembrane region" description="Helical" evidence="4">
    <location>
        <begin position="60"/>
        <end position="82"/>
    </location>
</feature>
<gene>
    <name evidence="6" type="primary">LOC120275854</name>
</gene>